<dbReference type="SMART" id="SM00710">
    <property type="entry name" value="PbH1"/>
    <property type="match status" value="8"/>
</dbReference>
<dbReference type="InterPro" id="IPR006626">
    <property type="entry name" value="PbH1"/>
</dbReference>
<dbReference type="Pfam" id="PF13229">
    <property type="entry name" value="Beta_helix"/>
    <property type="match status" value="1"/>
</dbReference>
<protein>
    <recommendedName>
        <fullName evidence="2">Right handed beta helix domain-containing protein</fullName>
    </recommendedName>
</protein>
<evidence type="ECO:0000259" key="2">
    <source>
        <dbReference type="Pfam" id="PF13229"/>
    </source>
</evidence>
<evidence type="ECO:0000256" key="1">
    <source>
        <dbReference type="SAM" id="SignalP"/>
    </source>
</evidence>
<feature type="chain" id="PRO_5037297108" description="Right handed beta helix domain-containing protein" evidence="1">
    <location>
        <begin position="19"/>
        <end position="390"/>
    </location>
</feature>
<dbReference type="InterPro" id="IPR012334">
    <property type="entry name" value="Pectin_lyas_fold"/>
</dbReference>
<keyword evidence="1" id="KW-0732">Signal</keyword>
<comment type="caution">
    <text evidence="3">The sequence shown here is derived from an EMBL/GenBank/DDBJ whole genome shotgun (WGS) entry which is preliminary data.</text>
</comment>
<gene>
    <name evidence="3" type="ORF">GCM10017771_71390</name>
</gene>
<reference evidence="3" key="1">
    <citation type="journal article" date="2014" name="Int. J. Syst. Evol. Microbiol.">
        <title>Complete genome sequence of Corynebacterium casei LMG S-19264T (=DSM 44701T), isolated from a smear-ripened cheese.</title>
        <authorList>
            <consortium name="US DOE Joint Genome Institute (JGI-PGF)"/>
            <person name="Walter F."/>
            <person name="Albersmeier A."/>
            <person name="Kalinowski J."/>
            <person name="Ruckert C."/>
        </authorList>
    </citation>
    <scope>NUCLEOTIDE SEQUENCE</scope>
    <source>
        <strain evidence="3">CGMCC 4.7403</strain>
    </source>
</reference>
<accession>A0A919DJS9</accession>
<feature type="domain" description="Right handed beta helix" evidence="2">
    <location>
        <begin position="167"/>
        <end position="281"/>
    </location>
</feature>
<dbReference type="EMBL" id="BNAT01000034">
    <property type="protein sequence ID" value="GHE49860.1"/>
    <property type="molecule type" value="Genomic_DNA"/>
</dbReference>
<name>A0A919DJS9_9ACTN</name>
<reference evidence="3" key="2">
    <citation type="submission" date="2020-09" db="EMBL/GenBank/DDBJ databases">
        <authorList>
            <person name="Sun Q."/>
            <person name="Zhou Y."/>
        </authorList>
    </citation>
    <scope>NUCLEOTIDE SEQUENCE</scope>
    <source>
        <strain evidence="3">CGMCC 4.7403</strain>
    </source>
</reference>
<dbReference type="InterPro" id="IPR011050">
    <property type="entry name" value="Pectin_lyase_fold/virulence"/>
</dbReference>
<dbReference type="InterPro" id="IPR039448">
    <property type="entry name" value="Beta_helix"/>
</dbReference>
<evidence type="ECO:0000313" key="4">
    <source>
        <dbReference type="Proteomes" id="UP000603227"/>
    </source>
</evidence>
<organism evidence="3 4">
    <name type="scientific">Streptomyces capitiformicae</name>
    <dbReference type="NCBI Taxonomy" id="2014920"/>
    <lineage>
        <taxon>Bacteria</taxon>
        <taxon>Bacillati</taxon>
        <taxon>Actinomycetota</taxon>
        <taxon>Actinomycetes</taxon>
        <taxon>Kitasatosporales</taxon>
        <taxon>Streptomycetaceae</taxon>
        <taxon>Streptomyces</taxon>
    </lineage>
</organism>
<dbReference type="Gene3D" id="2.160.20.10">
    <property type="entry name" value="Single-stranded right-handed beta-helix, Pectin lyase-like"/>
    <property type="match status" value="2"/>
</dbReference>
<dbReference type="SUPFAM" id="SSF51126">
    <property type="entry name" value="Pectin lyase-like"/>
    <property type="match status" value="2"/>
</dbReference>
<sequence length="390" mass="39911">MSACAVAAVAFSALPSNAAQTTLVVDDDGAQCPNADFTSIQAAVTAASAGSTISVCPGTYNEVVTVNKPNLTLVGPRTPSTCTQPTTPNPTTEAIIQADNPAGGVVNLLENGIRFIRFTVQNNTLGAGIVTSATFSGHRVLQNVVQNNVQGVYFNANGTTASAVDQNCIRQNNQPGSAGGNGVYSDLGLSNATIRQNTFYQNDSSAIVLTGLAPGAVNNVGIDVNRSQEDGSLLAVFNSTGTKVRSNTARNNTGSAIFVGNDNTGLEILSNNISGSARGVRTSTDFGGGPNTNLRISSNTITNSTNTDGISAGPNSLDNSVISSNTATNNLRDGIRIELGGNSGNRILSNTLRNNAEHDCHDDTVGTGTAGTANTWLANSGVTENRPGLC</sequence>
<keyword evidence="4" id="KW-1185">Reference proteome</keyword>
<dbReference type="Proteomes" id="UP000603227">
    <property type="component" value="Unassembled WGS sequence"/>
</dbReference>
<feature type="signal peptide" evidence="1">
    <location>
        <begin position="1"/>
        <end position="18"/>
    </location>
</feature>
<proteinExistence type="predicted"/>
<dbReference type="AlphaFoldDB" id="A0A919DJS9"/>
<evidence type="ECO:0000313" key="3">
    <source>
        <dbReference type="EMBL" id="GHE49860.1"/>
    </source>
</evidence>